<dbReference type="AlphaFoldDB" id="A0A1C4YD41"/>
<dbReference type="InterPro" id="IPR009078">
    <property type="entry name" value="Ferritin-like_SF"/>
</dbReference>
<evidence type="ECO:0000256" key="1">
    <source>
        <dbReference type="ARBA" id="ARBA00001970"/>
    </source>
</evidence>
<feature type="binding site" evidence="4">
    <location>
        <position position="47"/>
    </location>
    <ligand>
        <name>Fe cation</name>
        <dbReference type="ChEBI" id="CHEBI:24875"/>
    </ligand>
</feature>
<comment type="cofactor">
    <cofactor evidence="1">
        <name>heme b</name>
        <dbReference type="ChEBI" id="CHEBI:60344"/>
    </cofactor>
</comment>
<dbReference type="Pfam" id="PF00210">
    <property type="entry name" value="Ferritin"/>
    <property type="match status" value="1"/>
</dbReference>
<dbReference type="PANTHER" id="PTHR30295">
    <property type="entry name" value="BACTERIOFERRITIN"/>
    <property type="match status" value="1"/>
</dbReference>
<reference evidence="7" key="1">
    <citation type="submission" date="2016-06" db="EMBL/GenBank/DDBJ databases">
        <authorList>
            <person name="Varghese N."/>
            <person name="Submissions Spin"/>
        </authorList>
    </citation>
    <scope>NUCLEOTIDE SEQUENCE [LARGE SCALE GENOMIC DNA]</scope>
    <source>
        <strain evidence="7">DSM 43909</strain>
    </source>
</reference>
<protein>
    <submittedName>
        <fullName evidence="6">Bacterioferritin</fullName>
    </submittedName>
</protein>
<dbReference type="EMBL" id="LT607411">
    <property type="protein sequence ID" value="SCF18556.1"/>
    <property type="molecule type" value="Genomic_DNA"/>
</dbReference>
<evidence type="ECO:0000313" key="6">
    <source>
        <dbReference type="EMBL" id="SCF18556.1"/>
    </source>
</evidence>
<evidence type="ECO:0000313" key="7">
    <source>
        <dbReference type="Proteomes" id="UP000198242"/>
    </source>
</evidence>
<dbReference type="InterPro" id="IPR014490">
    <property type="entry name" value="Dps-like"/>
</dbReference>
<dbReference type="GO" id="GO:0008199">
    <property type="term" value="F:ferric iron binding"/>
    <property type="evidence" value="ECO:0007669"/>
    <property type="project" value="InterPro"/>
</dbReference>
<feature type="binding site" evidence="4">
    <location>
        <position position="165"/>
    </location>
    <ligand>
        <name>Fe cation</name>
        <dbReference type="ChEBI" id="CHEBI:24875"/>
    </ligand>
</feature>
<dbReference type="PANTHER" id="PTHR30295:SF1">
    <property type="entry name" value="DNA PROTECTION DURING STARVATION PROTEIN"/>
    <property type="match status" value="1"/>
</dbReference>
<keyword evidence="2" id="KW-0409">Iron storage</keyword>
<evidence type="ECO:0000259" key="5">
    <source>
        <dbReference type="Pfam" id="PF00210"/>
    </source>
</evidence>
<dbReference type="GO" id="GO:0006879">
    <property type="term" value="P:intracellular iron ion homeostasis"/>
    <property type="evidence" value="ECO:0007669"/>
    <property type="project" value="UniProtKB-KW"/>
</dbReference>
<dbReference type="InterPro" id="IPR008331">
    <property type="entry name" value="Ferritin_DPS_dom"/>
</dbReference>
<gene>
    <name evidence="6" type="ORF">GA0074695_4121</name>
</gene>
<keyword evidence="3 4" id="KW-0408">Iron</keyword>
<keyword evidence="4" id="KW-0479">Metal-binding</keyword>
<feature type="binding site" evidence="4">
    <location>
        <position position="162"/>
    </location>
    <ligand>
        <name>Fe cation</name>
        <dbReference type="ChEBI" id="CHEBI:24875"/>
    </ligand>
</feature>
<evidence type="ECO:0000256" key="4">
    <source>
        <dbReference type="PIRSR" id="PIRSR018063-50"/>
    </source>
</evidence>
<dbReference type="PIRSF" id="PIRSF018063">
    <property type="entry name" value="Ferrtn_UCP018063"/>
    <property type="match status" value="1"/>
</dbReference>
<dbReference type="GO" id="GO:0020037">
    <property type="term" value="F:heme binding"/>
    <property type="evidence" value="ECO:0007669"/>
    <property type="project" value="TreeGrafter"/>
</dbReference>
<evidence type="ECO:0000256" key="2">
    <source>
        <dbReference type="ARBA" id="ARBA00022434"/>
    </source>
</evidence>
<proteinExistence type="predicted"/>
<dbReference type="OrthoDB" id="4271929at2"/>
<feature type="binding site" evidence="4">
    <location>
        <position position="130"/>
    </location>
    <ligand>
        <name>Fe cation</name>
        <dbReference type="ChEBI" id="CHEBI:24875"/>
    </ligand>
</feature>
<dbReference type="CDD" id="cd00657">
    <property type="entry name" value="Ferritin_like"/>
    <property type="match status" value="1"/>
</dbReference>
<dbReference type="InterPro" id="IPR012347">
    <property type="entry name" value="Ferritin-like"/>
</dbReference>
<evidence type="ECO:0000256" key="3">
    <source>
        <dbReference type="ARBA" id="ARBA00023004"/>
    </source>
</evidence>
<feature type="domain" description="Ferritin/DPS" evidence="5">
    <location>
        <begin position="40"/>
        <end position="174"/>
    </location>
</feature>
<dbReference type="GO" id="GO:0004322">
    <property type="term" value="F:ferroxidase activity"/>
    <property type="evidence" value="ECO:0007669"/>
    <property type="project" value="TreeGrafter"/>
</dbReference>
<name>A0A1C4YD41_MICVI</name>
<dbReference type="SUPFAM" id="SSF47240">
    <property type="entry name" value="Ferritin-like"/>
    <property type="match status" value="1"/>
</dbReference>
<accession>A0A1C4YD41</accession>
<dbReference type="Gene3D" id="1.20.1260.10">
    <property type="match status" value="1"/>
</dbReference>
<sequence length="175" mass="19617">MPNQFELDVTKIRENARRQMEKGPVTPAYGGDPNPVIGVLNDVLATEIVCYLRYTQNAAAGIDRFQVAAEFQEHAAEELQHALRAAERINQLGGAPDFDPATLARRSHTEYSAPESTDLNTMLRENLVAERIVIESYTEIVRWIGAADPTTRRLMEDILEEEEEHADDLVDLLGI</sequence>
<dbReference type="GO" id="GO:0005829">
    <property type="term" value="C:cytosol"/>
    <property type="evidence" value="ECO:0007669"/>
    <property type="project" value="TreeGrafter"/>
</dbReference>
<feature type="binding site" evidence="4">
    <location>
        <position position="81"/>
    </location>
    <ligand>
        <name>Fe cation</name>
        <dbReference type="ChEBI" id="CHEBI:24875"/>
    </ligand>
</feature>
<organism evidence="6 7">
    <name type="scientific">Micromonospora viridifaciens</name>
    <dbReference type="NCBI Taxonomy" id="1881"/>
    <lineage>
        <taxon>Bacteria</taxon>
        <taxon>Bacillati</taxon>
        <taxon>Actinomycetota</taxon>
        <taxon>Actinomycetes</taxon>
        <taxon>Micromonosporales</taxon>
        <taxon>Micromonosporaceae</taxon>
        <taxon>Micromonospora</taxon>
    </lineage>
</organism>
<keyword evidence="7" id="KW-1185">Reference proteome</keyword>
<dbReference type="Proteomes" id="UP000198242">
    <property type="component" value="Chromosome I"/>
</dbReference>